<dbReference type="AlphaFoldDB" id="A0A0W8E9I9"/>
<gene>
    <name evidence="1" type="ORF">ASZ90_017444</name>
</gene>
<protein>
    <submittedName>
        <fullName evidence="1">Uncharacterized protein</fullName>
    </submittedName>
</protein>
<accession>A0A0W8E9I9</accession>
<dbReference type="EMBL" id="LNQE01001829">
    <property type="protein sequence ID" value="KUG05123.1"/>
    <property type="molecule type" value="Genomic_DNA"/>
</dbReference>
<proteinExistence type="predicted"/>
<name>A0A0W8E9I9_9ZZZZ</name>
<organism evidence="1">
    <name type="scientific">hydrocarbon metagenome</name>
    <dbReference type="NCBI Taxonomy" id="938273"/>
    <lineage>
        <taxon>unclassified sequences</taxon>
        <taxon>metagenomes</taxon>
        <taxon>ecological metagenomes</taxon>
    </lineage>
</organism>
<evidence type="ECO:0000313" key="1">
    <source>
        <dbReference type="EMBL" id="KUG05123.1"/>
    </source>
</evidence>
<reference evidence="1" key="1">
    <citation type="journal article" date="2015" name="Proc. Natl. Acad. Sci. U.S.A.">
        <title>Networks of energetic and metabolic interactions define dynamics in microbial communities.</title>
        <authorList>
            <person name="Embree M."/>
            <person name="Liu J.K."/>
            <person name="Al-Bassam M.M."/>
            <person name="Zengler K."/>
        </authorList>
    </citation>
    <scope>NUCLEOTIDE SEQUENCE</scope>
</reference>
<sequence>MVEISDVFINNARTEGTFALFKDTEALQPRSGAVVPIMIEQNKGSIINDHRYFHRRRGGRFNEWG</sequence>
<comment type="caution">
    <text evidence="1">The sequence shown here is derived from an EMBL/GenBank/DDBJ whole genome shotgun (WGS) entry which is preliminary data.</text>
</comment>